<feature type="compositionally biased region" description="Basic and acidic residues" evidence="7">
    <location>
        <begin position="199"/>
        <end position="215"/>
    </location>
</feature>
<sequence>MHSPAPSGPVRVIIRLPYNRPPEGFENPPRIEWNAEKENILWEVIARSRASDSGGTDWQGLAAHLAVPLPYLLFRAQTRYEEDLKGIQHLKGHFTPVPGPSSARPVEEDGKALNRPELVKRLSINTGGSAKLSSSGRLNTPLGIRARLNSLGFDSGSRHSKGTSSSVLTLQVGRNVPPPVKTLTSSPSPLDSNSESEDEAAKAEEEERRAEEQEALDKKLKQLQTMMTNNTLGLVRDARPKTRGKEPQRGRDIRSPTSPSPLRRQTFPGAGRRDLSSSDFNSNTSSPQGSIPSIPSPSESQTQSPVARNFAHVKSSSPPAISSNLARGHSHMPYRPMAVGIAQQSDKSSTHGSSASSFDDISMSTSLSASALESALSSNIRGTGSRFSAFARSQIGRRTSRGPANTSLD</sequence>
<feature type="compositionally biased region" description="Basic and acidic residues" evidence="7">
    <location>
        <begin position="236"/>
        <end position="254"/>
    </location>
</feature>
<keyword evidence="4" id="KW-0813">Transport</keyword>
<feature type="region of interest" description="Disordered" evidence="7">
    <location>
        <begin position="228"/>
        <end position="360"/>
    </location>
</feature>
<feature type="compositionally biased region" description="Basic and acidic residues" evidence="7">
    <location>
        <begin position="105"/>
        <end position="114"/>
    </location>
</feature>
<feature type="compositionally biased region" description="Low complexity" evidence="7">
    <location>
        <begin position="182"/>
        <end position="193"/>
    </location>
</feature>
<dbReference type="AlphaFoldDB" id="A0A9Q5NBI1"/>
<dbReference type="Gene3D" id="1.10.10.2570">
    <property type="match status" value="1"/>
</dbReference>
<evidence type="ECO:0000256" key="7">
    <source>
        <dbReference type="SAM" id="MobiDB-lite"/>
    </source>
</evidence>
<feature type="compositionally biased region" description="Low complexity" evidence="7">
    <location>
        <begin position="277"/>
        <end position="305"/>
    </location>
</feature>
<comment type="caution">
    <text evidence="9">The sequence shown here is derived from an EMBL/GenBank/DDBJ whole genome shotgun (WGS) entry which is preliminary data.</text>
</comment>
<evidence type="ECO:0000256" key="1">
    <source>
        <dbReference type="ARBA" id="ARBA00004329"/>
    </source>
</evidence>
<feature type="region of interest" description="Disordered" evidence="7">
    <location>
        <begin position="386"/>
        <end position="409"/>
    </location>
</feature>
<comment type="similarity">
    <text evidence="2">Belongs to the ATG29 family.</text>
</comment>
<dbReference type="InterPro" id="IPR039113">
    <property type="entry name" value="ATG29"/>
</dbReference>
<proteinExistence type="inferred from homology"/>
<evidence type="ECO:0000259" key="8">
    <source>
        <dbReference type="Pfam" id="PF18388"/>
    </source>
</evidence>
<evidence type="ECO:0000256" key="5">
    <source>
        <dbReference type="ARBA" id="ARBA00022927"/>
    </source>
</evidence>
<dbReference type="PANTHER" id="PTHR40012:SF1">
    <property type="entry name" value="AUTOPHAGY-RELATED PROTEIN 29"/>
    <property type="match status" value="1"/>
</dbReference>
<dbReference type="GO" id="GO:0015031">
    <property type="term" value="P:protein transport"/>
    <property type="evidence" value="ECO:0007669"/>
    <property type="project" value="UniProtKB-KW"/>
</dbReference>
<feature type="domain" description="Atg29 N-terminal" evidence="8">
    <location>
        <begin position="11"/>
        <end position="67"/>
    </location>
</feature>
<dbReference type="OrthoDB" id="21072at2759"/>
<dbReference type="EMBL" id="LNZH02000191">
    <property type="protein sequence ID" value="OCB87514.1"/>
    <property type="molecule type" value="Genomic_DNA"/>
</dbReference>
<accession>A0A9Q5NBI1</accession>
<reference evidence="9" key="1">
    <citation type="submission" date="2016-06" db="EMBL/GenBank/DDBJ databases">
        <title>Draft Genome sequence of the fungus Inonotus baumii.</title>
        <authorList>
            <person name="Zhu H."/>
            <person name="Lin W."/>
        </authorList>
    </citation>
    <scope>NUCLEOTIDE SEQUENCE</scope>
    <source>
        <strain evidence="9">821</strain>
    </source>
</reference>
<evidence type="ECO:0000313" key="9">
    <source>
        <dbReference type="EMBL" id="OCB87514.1"/>
    </source>
</evidence>
<dbReference type="GO" id="GO:0000407">
    <property type="term" value="C:phagophore assembly site"/>
    <property type="evidence" value="ECO:0007669"/>
    <property type="project" value="UniProtKB-SubCell"/>
</dbReference>
<feature type="region of interest" description="Disordered" evidence="7">
    <location>
        <begin position="93"/>
        <end position="114"/>
    </location>
</feature>
<name>A0A9Q5NBI1_SANBA</name>
<feature type="compositionally biased region" description="Polar residues" evidence="7">
    <location>
        <begin position="342"/>
        <end position="352"/>
    </location>
</feature>
<comment type="subcellular location">
    <subcellularLocation>
        <location evidence="1">Preautophagosomal structure</location>
    </subcellularLocation>
</comment>
<dbReference type="PANTHER" id="PTHR40012">
    <property type="entry name" value="AUTOPHAGY-RELATED PROTEIN 29"/>
    <property type="match status" value="1"/>
</dbReference>
<evidence type="ECO:0000256" key="3">
    <source>
        <dbReference type="ARBA" id="ARBA00013784"/>
    </source>
</evidence>
<dbReference type="GO" id="GO:0000045">
    <property type="term" value="P:autophagosome assembly"/>
    <property type="evidence" value="ECO:0007669"/>
    <property type="project" value="InterPro"/>
</dbReference>
<gene>
    <name evidence="9" type="ORF">A7U60_g5419</name>
</gene>
<evidence type="ECO:0000256" key="6">
    <source>
        <dbReference type="ARBA" id="ARBA00023006"/>
    </source>
</evidence>
<organism evidence="9 10">
    <name type="scientific">Sanghuangporus baumii</name>
    <name type="common">Phellinus baumii</name>
    <dbReference type="NCBI Taxonomy" id="108892"/>
    <lineage>
        <taxon>Eukaryota</taxon>
        <taxon>Fungi</taxon>
        <taxon>Dikarya</taxon>
        <taxon>Basidiomycota</taxon>
        <taxon>Agaricomycotina</taxon>
        <taxon>Agaricomycetes</taxon>
        <taxon>Hymenochaetales</taxon>
        <taxon>Hymenochaetaceae</taxon>
        <taxon>Sanghuangporus</taxon>
    </lineage>
</organism>
<dbReference type="InterPro" id="IPR040666">
    <property type="entry name" value="Atg29_N"/>
</dbReference>
<dbReference type="InterPro" id="IPR039362">
    <property type="entry name" value="ATG29_sf"/>
</dbReference>
<evidence type="ECO:0000256" key="2">
    <source>
        <dbReference type="ARBA" id="ARBA00010082"/>
    </source>
</evidence>
<keyword evidence="6" id="KW-0072">Autophagy</keyword>
<feature type="region of interest" description="Disordered" evidence="7">
    <location>
        <begin position="152"/>
        <end position="215"/>
    </location>
</feature>
<keyword evidence="10" id="KW-1185">Reference proteome</keyword>
<dbReference type="Pfam" id="PF18388">
    <property type="entry name" value="ATG29_N"/>
    <property type="match status" value="1"/>
</dbReference>
<evidence type="ECO:0000256" key="4">
    <source>
        <dbReference type="ARBA" id="ARBA00022448"/>
    </source>
</evidence>
<keyword evidence="5" id="KW-0653">Protein transport</keyword>
<feature type="compositionally biased region" description="Polar residues" evidence="7">
    <location>
        <begin position="314"/>
        <end position="325"/>
    </location>
</feature>
<evidence type="ECO:0000313" key="10">
    <source>
        <dbReference type="Proteomes" id="UP000757232"/>
    </source>
</evidence>
<protein>
    <recommendedName>
        <fullName evidence="3">Autophagy-related protein 29</fullName>
    </recommendedName>
</protein>
<dbReference type="Proteomes" id="UP000757232">
    <property type="component" value="Unassembled WGS sequence"/>
</dbReference>